<proteinExistence type="inferred from homology"/>
<dbReference type="PANTHER" id="PTHR34359">
    <property type="entry name" value="CLAVATA3/ESR (CLE)-RELATED PROTEIN 10"/>
    <property type="match status" value="1"/>
</dbReference>
<dbReference type="GO" id="GO:0030154">
    <property type="term" value="P:cell differentiation"/>
    <property type="evidence" value="ECO:0007669"/>
    <property type="project" value="UniProtKB-KW"/>
</dbReference>
<keyword evidence="4" id="KW-0379">Hydroxylation</keyword>
<dbReference type="InterPro" id="IPR039618">
    <property type="entry name" value="CLE9-13"/>
</dbReference>
<name>A0A9I9DEM9_CUCME</name>
<dbReference type="PANTHER" id="PTHR34359:SF5">
    <property type="entry name" value="CLAVATA3_ESR (CLE)-RELATED PROTEIN 9"/>
    <property type="match status" value="1"/>
</dbReference>
<evidence type="ECO:0000256" key="2">
    <source>
        <dbReference type="ARBA" id="ARBA00022473"/>
    </source>
</evidence>
<keyword evidence="3" id="KW-0221">Differentiation</keyword>
<dbReference type="AlphaFoldDB" id="A0A9I9DEM9"/>
<evidence type="ECO:0000256" key="6">
    <source>
        <dbReference type="SAM" id="SignalP"/>
    </source>
</evidence>
<accession>A0A9I9DEM9</accession>
<keyword evidence="6" id="KW-0732">Signal</keyword>
<feature type="chain" id="PRO_5039915942" description="CLAVATA3/ESR (CLE)-related protein 12-like" evidence="6">
    <location>
        <begin position="29"/>
        <end position="116"/>
    </location>
</feature>
<organism evidence="7">
    <name type="scientific">Cucumis melo</name>
    <name type="common">Muskmelon</name>
    <dbReference type="NCBI Taxonomy" id="3656"/>
    <lineage>
        <taxon>Eukaryota</taxon>
        <taxon>Viridiplantae</taxon>
        <taxon>Streptophyta</taxon>
        <taxon>Embryophyta</taxon>
        <taxon>Tracheophyta</taxon>
        <taxon>Spermatophyta</taxon>
        <taxon>Magnoliopsida</taxon>
        <taxon>eudicotyledons</taxon>
        <taxon>Gunneridae</taxon>
        <taxon>Pentapetalae</taxon>
        <taxon>rosids</taxon>
        <taxon>fabids</taxon>
        <taxon>Cucurbitales</taxon>
        <taxon>Cucurbitaceae</taxon>
        <taxon>Benincaseae</taxon>
        <taxon>Cucumis</taxon>
    </lineage>
</organism>
<evidence type="ECO:0008006" key="8">
    <source>
        <dbReference type="Google" id="ProtNLM"/>
    </source>
</evidence>
<feature type="signal peptide" evidence="6">
    <location>
        <begin position="1"/>
        <end position="28"/>
    </location>
</feature>
<evidence type="ECO:0000256" key="3">
    <source>
        <dbReference type="ARBA" id="ARBA00022782"/>
    </source>
</evidence>
<comment type="similarity">
    <text evidence="1">Belongs to the CLV3/ESR signal peptide family.</text>
</comment>
<evidence type="ECO:0000256" key="1">
    <source>
        <dbReference type="ARBA" id="ARBA00005416"/>
    </source>
</evidence>
<feature type="region of interest" description="Disordered" evidence="5">
    <location>
        <begin position="71"/>
        <end position="92"/>
    </location>
</feature>
<protein>
    <recommendedName>
        <fullName evidence="8">CLAVATA3/ESR (CLE)-related protein 12-like</fullName>
    </recommendedName>
</protein>
<keyword evidence="2" id="KW-0217">Developmental protein</keyword>
<feature type="compositionally biased region" description="Basic residues" evidence="5">
    <location>
        <begin position="72"/>
        <end position="86"/>
    </location>
</feature>
<dbReference type="EnsemblPlants" id="MELO3C017284.2.1">
    <property type="protein sequence ID" value="MELO3C017284.2.1"/>
    <property type="gene ID" value="MELO3C017284.2"/>
</dbReference>
<evidence type="ECO:0000256" key="4">
    <source>
        <dbReference type="ARBA" id="ARBA00023278"/>
    </source>
</evidence>
<dbReference type="Gramene" id="MELO3C017284.2.1">
    <property type="protein sequence ID" value="MELO3C017284.2.1"/>
    <property type="gene ID" value="MELO3C017284.2"/>
</dbReference>
<evidence type="ECO:0000256" key="5">
    <source>
        <dbReference type="SAM" id="MobiDB-lite"/>
    </source>
</evidence>
<sequence>MPLNLFKFFSFSLIFLSFSAMLFHQLSTHNHNHHNNTLSKISSFSPNRKLMTSSKFDFTIFLQHLHVDNHPPHHHHRHHHHHHHHRADSPEVGAEIDPRYGVEKRLVPTGPNPLHH</sequence>
<evidence type="ECO:0000313" key="7">
    <source>
        <dbReference type="EnsemblPlants" id="MELO3C017284.2.1"/>
    </source>
</evidence>
<reference evidence="7" key="1">
    <citation type="submission" date="2023-03" db="UniProtKB">
        <authorList>
            <consortium name="EnsemblPlants"/>
        </authorList>
    </citation>
    <scope>IDENTIFICATION</scope>
</reference>